<dbReference type="Proteomes" id="UP000233534">
    <property type="component" value="Chromosome"/>
</dbReference>
<organism evidence="4 5">
    <name type="scientific">Acetivibrio saccincola</name>
    <dbReference type="NCBI Taxonomy" id="1677857"/>
    <lineage>
        <taxon>Bacteria</taxon>
        <taxon>Bacillati</taxon>
        <taxon>Bacillota</taxon>
        <taxon>Clostridia</taxon>
        <taxon>Eubacteriales</taxon>
        <taxon>Oscillospiraceae</taxon>
        <taxon>Acetivibrio</taxon>
    </lineage>
</organism>
<evidence type="ECO:0000259" key="2">
    <source>
        <dbReference type="Pfam" id="PF07833"/>
    </source>
</evidence>
<sequence>MTKLKKIIAIAVFCTVVATSIVWGMMGNSQKKGVTIILNGKELKLDVEPFIENDRTLIPVRGVMEGLGAVVGWNAKDRVVTVDKEDISIKLTIGSDVAVVTREGVKEEKIKLDVPAMIVNDRTFIPGRFVTETIGADVNWKPEIRAMVINTKKDAEPEYESGQIIEYEIVNAKEISENETLSKWYENNYKEKGIYSIADGEWMYVLVAAGEKNTGGYNVEVDSVVKTSSDTAYVYARLISPDMYSIVTMAFTYPNVLIKFDKNDIVLVEGEIVDNKYNKEPIKDETGESLMEMGKAIPVELVKEMKLYTLFDEEIKTFTKEETEKIIDILNSSKTYTGVYIAMLAGNNIKMKLNTGEMLTLTSYGNEEHVILSGEVNGEYVGGCIIAPEVGKILLDVSY</sequence>
<dbReference type="InterPro" id="IPR025748">
    <property type="entry name" value="PrcB_C_dom"/>
</dbReference>
<dbReference type="Pfam" id="PF07833">
    <property type="entry name" value="Cu_amine_oxidN1"/>
    <property type="match status" value="1"/>
</dbReference>
<dbReference type="InterPro" id="IPR012854">
    <property type="entry name" value="Cu_amine_oxidase-like_N"/>
</dbReference>
<dbReference type="Pfam" id="PF14343">
    <property type="entry name" value="PrcB_C"/>
    <property type="match status" value="1"/>
</dbReference>
<feature type="domain" description="Copper amine oxidase-like N-terminal" evidence="2">
    <location>
        <begin position="38"/>
        <end position="148"/>
    </location>
</feature>
<dbReference type="AlphaFoldDB" id="A0A2K9EBH6"/>
<dbReference type="SUPFAM" id="SSF55383">
    <property type="entry name" value="Copper amine oxidase, domain N"/>
    <property type="match status" value="1"/>
</dbReference>
<reference evidence="4 5" key="1">
    <citation type="submission" date="2017-12" db="EMBL/GenBank/DDBJ databases">
        <title>Complete genome sequence of Herbivorax saccincola GGR1, a novel Cellulosome-producing hydrolytic bacterium in a thermophilic biogas plant, established by Illumina and Nanopore MinION sequencing.</title>
        <authorList>
            <person name="Pechtl A."/>
            <person name="Ruckert C."/>
            <person name="Koeck D.E."/>
            <person name="Maus I."/>
            <person name="Winkler A."/>
            <person name="Kalinowski J."/>
            <person name="Puhler A."/>
            <person name="Schwarz W.W."/>
            <person name="Zverlov V.V."/>
            <person name="Schluter A."/>
            <person name="Liebl W."/>
        </authorList>
    </citation>
    <scope>NUCLEOTIDE SEQUENCE [LARGE SCALE GENOMIC DNA]</scope>
    <source>
        <strain evidence="5">SR1</strain>
    </source>
</reference>
<name>A0A2K9EBH6_9FIRM</name>
<keyword evidence="1" id="KW-1133">Transmembrane helix</keyword>
<proteinExistence type="predicted"/>
<evidence type="ECO:0000259" key="3">
    <source>
        <dbReference type="Pfam" id="PF14343"/>
    </source>
</evidence>
<dbReference type="EMBL" id="CP025197">
    <property type="protein sequence ID" value="AUG57514.1"/>
    <property type="molecule type" value="Genomic_DNA"/>
</dbReference>
<gene>
    <name evidence="4" type="ORF">HVS_08015</name>
</gene>
<keyword evidence="5" id="KW-1185">Reference proteome</keyword>
<keyword evidence="1" id="KW-0812">Transmembrane</keyword>
<feature type="transmembrane region" description="Helical" evidence="1">
    <location>
        <begin position="7"/>
        <end position="26"/>
    </location>
</feature>
<evidence type="ECO:0000256" key="1">
    <source>
        <dbReference type="SAM" id="Phobius"/>
    </source>
</evidence>
<dbReference type="RefSeq" id="WP_101300938.1">
    <property type="nucleotide sequence ID" value="NZ_CP025197.1"/>
</dbReference>
<evidence type="ECO:0000313" key="5">
    <source>
        <dbReference type="Proteomes" id="UP000233534"/>
    </source>
</evidence>
<dbReference type="Gene3D" id="3.30.457.10">
    <property type="entry name" value="Copper amine oxidase-like, N-terminal domain"/>
    <property type="match status" value="1"/>
</dbReference>
<evidence type="ECO:0000313" key="4">
    <source>
        <dbReference type="EMBL" id="AUG57514.1"/>
    </source>
</evidence>
<dbReference type="KEGG" id="hsc:HVS_08015"/>
<keyword evidence="1" id="KW-0472">Membrane</keyword>
<protein>
    <recommendedName>
        <fullName evidence="6">Protease complex subunit PrcB family protein</fullName>
    </recommendedName>
</protein>
<accession>A0A2K9EBH6</accession>
<dbReference type="InterPro" id="IPR036582">
    <property type="entry name" value="Mao_N_sf"/>
</dbReference>
<feature type="domain" description="PrcB C-terminal" evidence="3">
    <location>
        <begin position="203"/>
        <end position="260"/>
    </location>
</feature>
<evidence type="ECO:0008006" key="6">
    <source>
        <dbReference type="Google" id="ProtNLM"/>
    </source>
</evidence>